<evidence type="ECO:0000313" key="3">
    <source>
        <dbReference type="Proteomes" id="UP001374579"/>
    </source>
</evidence>
<reference evidence="2 3" key="1">
    <citation type="submission" date="2024-02" db="EMBL/GenBank/DDBJ databases">
        <title>Chromosome-scale genome assembly of the rough periwinkle Littorina saxatilis.</title>
        <authorList>
            <person name="De Jode A."/>
            <person name="Faria R."/>
            <person name="Formenti G."/>
            <person name="Sims Y."/>
            <person name="Smith T.P."/>
            <person name="Tracey A."/>
            <person name="Wood J.M.D."/>
            <person name="Zagrodzka Z.B."/>
            <person name="Johannesson K."/>
            <person name="Butlin R.K."/>
            <person name="Leder E.H."/>
        </authorList>
    </citation>
    <scope>NUCLEOTIDE SEQUENCE [LARGE SCALE GENOMIC DNA]</scope>
    <source>
        <strain evidence="2">Snail1</strain>
        <tissue evidence="2">Muscle</tissue>
    </source>
</reference>
<feature type="transmembrane region" description="Helical" evidence="1">
    <location>
        <begin position="212"/>
        <end position="233"/>
    </location>
</feature>
<feature type="transmembrane region" description="Helical" evidence="1">
    <location>
        <begin position="239"/>
        <end position="260"/>
    </location>
</feature>
<feature type="transmembrane region" description="Helical" evidence="1">
    <location>
        <begin position="267"/>
        <end position="286"/>
    </location>
</feature>
<feature type="transmembrane region" description="Helical" evidence="1">
    <location>
        <begin position="126"/>
        <end position="145"/>
    </location>
</feature>
<keyword evidence="1" id="KW-0812">Transmembrane</keyword>
<evidence type="ECO:0000313" key="2">
    <source>
        <dbReference type="EMBL" id="KAK7112828.1"/>
    </source>
</evidence>
<name>A0AAN9BWT7_9CAEN</name>
<organism evidence="2 3">
    <name type="scientific">Littorina saxatilis</name>
    <dbReference type="NCBI Taxonomy" id="31220"/>
    <lineage>
        <taxon>Eukaryota</taxon>
        <taxon>Metazoa</taxon>
        <taxon>Spiralia</taxon>
        <taxon>Lophotrochozoa</taxon>
        <taxon>Mollusca</taxon>
        <taxon>Gastropoda</taxon>
        <taxon>Caenogastropoda</taxon>
        <taxon>Littorinimorpha</taxon>
        <taxon>Littorinoidea</taxon>
        <taxon>Littorinidae</taxon>
        <taxon>Littorina</taxon>
    </lineage>
</organism>
<accession>A0AAN9BWT7</accession>
<keyword evidence="1" id="KW-1133">Transmembrane helix</keyword>
<sequence>MDKDLSLPERLKKMMTAVSETEKENPSLWGMGVVGVAIVVRFLHSLAQKEMSMMVMGAHPELTPAILTIILACVQVVAALSIFRVGGLDFSASPTNREAAIVGVLSYVGGMYLNNYLLWTEDSAGVACYAVMEPVLCMLLLFVAARIPTESQKACSVVCFCLGALMLTASFSIFGGVNSLLCVLGALCFLVRNLVTKHLYDSSVTFTPRSQNIIMIVVAVGTISMVLVAEILASDLLVASLMVVVAGVLSVTLLYLMFMLLSMYDTLTVAVFMMWSQVLENVVFVADSTRPGFVSVCLGAILFAAGHYFYFKDGLESGTVHLNIKQVGVNELFTRLQFILYTGCIVGLTAGLLHPFISERDISVLSYVGLDRIARKLLNVPTPHEH</sequence>
<gene>
    <name evidence="2" type="ORF">V1264_012215</name>
</gene>
<feature type="transmembrane region" description="Helical" evidence="1">
    <location>
        <begin position="292"/>
        <end position="311"/>
    </location>
</feature>
<dbReference type="AlphaFoldDB" id="A0AAN9BWT7"/>
<keyword evidence="1" id="KW-0472">Membrane</keyword>
<feature type="transmembrane region" description="Helical" evidence="1">
    <location>
        <begin position="99"/>
        <end position="119"/>
    </location>
</feature>
<dbReference type="Proteomes" id="UP001374579">
    <property type="component" value="Unassembled WGS sequence"/>
</dbReference>
<feature type="transmembrane region" description="Helical" evidence="1">
    <location>
        <begin position="332"/>
        <end position="357"/>
    </location>
</feature>
<comment type="caution">
    <text evidence="2">The sequence shown here is derived from an EMBL/GenBank/DDBJ whole genome shotgun (WGS) entry which is preliminary data.</text>
</comment>
<evidence type="ECO:0000256" key="1">
    <source>
        <dbReference type="SAM" id="Phobius"/>
    </source>
</evidence>
<feature type="transmembrane region" description="Helical" evidence="1">
    <location>
        <begin position="165"/>
        <end position="191"/>
    </location>
</feature>
<feature type="transmembrane region" description="Helical" evidence="1">
    <location>
        <begin position="27"/>
        <end position="44"/>
    </location>
</feature>
<feature type="transmembrane region" description="Helical" evidence="1">
    <location>
        <begin position="65"/>
        <end position="87"/>
    </location>
</feature>
<keyword evidence="3" id="KW-1185">Reference proteome</keyword>
<dbReference type="EMBL" id="JBAMIC010000002">
    <property type="protein sequence ID" value="KAK7112828.1"/>
    <property type="molecule type" value="Genomic_DNA"/>
</dbReference>
<protein>
    <submittedName>
        <fullName evidence="2">Uncharacterized protein</fullName>
    </submittedName>
</protein>
<proteinExistence type="predicted"/>